<feature type="signal peptide" evidence="2">
    <location>
        <begin position="1"/>
        <end position="23"/>
    </location>
</feature>
<feature type="transmembrane region" description="Helical" evidence="1">
    <location>
        <begin position="531"/>
        <end position="549"/>
    </location>
</feature>
<evidence type="ECO:0000256" key="1">
    <source>
        <dbReference type="SAM" id="Phobius"/>
    </source>
</evidence>
<feature type="transmembrane region" description="Helical" evidence="1">
    <location>
        <begin position="464"/>
        <end position="485"/>
    </location>
</feature>
<reference evidence="4" key="1">
    <citation type="journal article" date="2012" name="J. Bacteriol.">
        <title>Genome Sequence of Micromonospora lupini Lupac 08, Isolated from Root Nodules of Lupinus angustifolius.</title>
        <authorList>
            <person name="Alonso-Vega P."/>
            <person name="Normand P."/>
            <person name="Bacigalupe R."/>
            <person name="Pujic P."/>
            <person name="Lajus A."/>
            <person name="Vallenet D."/>
            <person name="Carro L."/>
            <person name="Coll P."/>
            <person name="Trujillo M.E."/>
        </authorList>
    </citation>
    <scope>NUCLEOTIDE SEQUENCE [LARGE SCALE GENOMIC DNA]</scope>
    <source>
        <strain evidence="4">Lupac 08</strain>
    </source>
</reference>
<evidence type="ECO:0000313" key="4">
    <source>
        <dbReference type="Proteomes" id="UP000003448"/>
    </source>
</evidence>
<dbReference type="OrthoDB" id="419058at2"/>
<feature type="transmembrane region" description="Helical" evidence="1">
    <location>
        <begin position="569"/>
        <end position="590"/>
    </location>
</feature>
<evidence type="ECO:0008006" key="5">
    <source>
        <dbReference type="Google" id="ProtNLM"/>
    </source>
</evidence>
<keyword evidence="2" id="KW-0732">Signal</keyword>
<keyword evidence="4" id="KW-1185">Reference proteome</keyword>
<feature type="transmembrane region" description="Helical" evidence="1">
    <location>
        <begin position="636"/>
        <end position="659"/>
    </location>
</feature>
<protein>
    <recommendedName>
        <fullName evidence="5">NACHT domain-containing protein</fullName>
    </recommendedName>
</protein>
<dbReference type="EMBL" id="CAIE01000022">
    <property type="protein sequence ID" value="CCH17746.1"/>
    <property type="molecule type" value="Genomic_DNA"/>
</dbReference>
<keyword evidence="1" id="KW-0472">Membrane</keyword>
<keyword evidence="1" id="KW-1133">Transmembrane helix</keyword>
<proteinExistence type="predicted"/>
<organism evidence="3 4">
    <name type="scientific">Micromonospora lupini str. Lupac 08</name>
    <dbReference type="NCBI Taxonomy" id="1150864"/>
    <lineage>
        <taxon>Bacteria</taxon>
        <taxon>Bacillati</taxon>
        <taxon>Actinomycetota</taxon>
        <taxon>Actinomycetes</taxon>
        <taxon>Micromonosporales</taxon>
        <taxon>Micromonosporaceae</taxon>
        <taxon>Micromonospora</taxon>
    </lineage>
</organism>
<dbReference type="AlphaFoldDB" id="I0L1P9"/>
<dbReference type="Proteomes" id="UP000003448">
    <property type="component" value="Unassembled WGS sequence"/>
</dbReference>
<sequence length="750" mass="81975">MSRRKVATTATYSLLLATLLAAAVNIATSVLPEAWKGYTWTAIPAILLLVVTIALTGSQSTDQGTTDEYLRVLSRELLTDTWERAIDDHRARPLEVPGPIVISWTATDRFGPRLENFGWNPRRTVNGKNKRATKIPTVGTILSIDDLFLRIPARQLIVLGPPGSGKTATAIVLFEGLCRRFEEACTVPYLTSLAEWDPTVVDFRSWLSDRLVRDYPGLKNKGKYGKDVARKLITHGLITPFLDGLDEMPEQLQSAAIRELKRATANGQPFVLTSRTESFARTAEREATVLPAAYVIELRAVQPGDAIRYINDRLRTVDHRWLPVFDDLRKSSSELSEALSKPLMIWLAFVHYQDPATNPRDLLDKRRFATASAIANYLLSQHLRSVYPMADDDRRPPRSRYSFEEADRWLRYLARHIERRGGRDLAWFHLAGDLPRRVRFAAGVLLCMVFGLLGGLAFGATKAVAFVTMLTLVTAVTIGTAFAHADLPTSPMHLSWRIFTDPWPTLRRAVLGLAAGGAVGIATLPLFGTRFAVSVLSLGALLGVGFTFVGRPYPLRESSPRRQLAIDGYAGLGITGLGMVIGALGAMSTISTATTTPTWVAGGLTGILAGGFAGGHINRSANEVHNRLLAVTARSAAGLVGGALLAGSVGVVVGVLLPGPILEGPSTVSTGALFGLFFGTVGAFAWNASVWYRLMLAWAGIRRRLPFNLMDFLADAEDRGVLRRVGSVYQFRHISLQYMLARTPQPDRLP</sequence>
<feature type="transmembrane region" description="Helical" evidence="1">
    <location>
        <begin position="506"/>
        <end position="525"/>
    </location>
</feature>
<evidence type="ECO:0000313" key="3">
    <source>
        <dbReference type="EMBL" id="CCH17746.1"/>
    </source>
</evidence>
<dbReference type="SUPFAM" id="SSF52540">
    <property type="entry name" value="P-loop containing nucleoside triphosphate hydrolases"/>
    <property type="match status" value="1"/>
</dbReference>
<dbReference type="RefSeq" id="WP_007458630.1">
    <property type="nucleotide sequence ID" value="NZ_HF570108.1"/>
</dbReference>
<dbReference type="STRING" id="1150864.MILUP08_42677"/>
<name>I0L1P9_9ACTN</name>
<feature type="transmembrane region" description="Helical" evidence="1">
    <location>
        <begin position="671"/>
        <end position="694"/>
    </location>
</feature>
<evidence type="ECO:0000256" key="2">
    <source>
        <dbReference type="SAM" id="SignalP"/>
    </source>
</evidence>
<feature type="transmembrane region" description="Helical" evidence="1">
    <location>
        <begin position="596"/>
        <end position="615"/>
    </location>
</feature>
<keyword evidence="1" id="KW-0812">Transmembrane</keyword>
<feature type="transmembrane region" description="Helical" evidence="1">
    <location>
        <begin position="438"/>
        <end position="458"/>
    </location>
</feature>
<accession>I0L1P9</accession>
<dbReference type="Gene3D" id="3.40.50.300">
    <property type="entry name" value="P-loop containing nucleotide triphosphate hydrolases"/>
    <property type="match status" value="1"/>
</dbReference>
<feature type="transmembrane region" description="Helical" evidence="1">
    <location>
        <begin position="38"/>
        <end position="56"/>
    </location>
</feature>
<feature type="chain" id="PRO_5044502489" description="NACHT domain-containing protein" evidence="2">
    <location>
        <begin position="24"/>
        <end position="750"/>
    </location>
</feature>
<dbReference type="InterPro" id="IPR027417">
    <property type="entry name" value="P-loop_NTPase"/>
</dbReference>
<gene>
    <name evidence="3" type="ORF">MILUP08_42677</name>
</gene>
<dbReference type="eggNOG" id="COG5635">
    <property type="taxonomic scope" value="Bacteria"/>
</dbReference>
<comment type="caution">
    <text evidence="3">The sequence shown here is derived from an EMBL/GenBank/DDBJ whole genome shotgun (WGS) entry which is preliminary data.</text>
</comment>